<dbReference type="InterPro" id="IPR043502">
    <property type="entry name" value="DNA/RNA_pol_sf"/>
</dbReference>
<gene>
    <name evidence="2" type="ORF">AAG570_014152</name>
</gene>
<evidence type="ECO:0000313" key="2">
    <source>
        <dbReference type="EMBL" id="KAL1109918.1"/>
    </source>
</evidence>
<comment type="caution">
    <text evidence="2">The sequence shown here is derived from an EMBL/GenBank/DDBJ whole genome shotgun (WGS) entry which is preliminary data.</text>
</comment>
<dbReference type="GO" id="GO:0071897">
    <property type="term" value="P:DNA biosynthetic process"/>
    <property type="evidence" value="ECO:0007669"/>
    <property type="project" value="UniProtKB-ARBA"/>
</dbReference>
<accession>A0ABD0Y7B2</accession>
<evidence type="ECO:0000313" key="3">
    <source>
        <dbReference type="Proteomes" id="UP001558652"/>
    </source>
</evidence>
<dbReference type="Proteomes" id="UP001558652">
    <property type="component" value="Unassembled WGS sequence"/>
</dbReference>
<dbReference type="EMBL" id="JBFDAA010000123">
    <property type="protein sequence ID" value="KAL1109918.1"/>
    <property type="molecule type" value="Genomic_DNA"/>
</dbReference>
<keyword evidence="3" id="KW-1185">Reference proteome</keyword>
<feature type="region of interest" description="Disordered" evidence="1">
    <location>
        <begin position="179"/>
        <end position="226"/>
    </location>
</feature>
<sequence length="396" mass="43372">MLMEVINGTPEFDGHSIDVQEFSFLMLAAHAQLATASSVLGEVWNLYNMLVRGVSAEVRADVRKILLTSVHDIVAKLKAGYAGARRPVAWTALKLFRMRRESDKTPQQFAYRLDAVLRTLKERAVEEWGATEAAPRVAAHEEASLEAGLVVVDDDKDDVQGAREEREWTAVRGNARHATTATLSAKTASAKRTRGARTSARVTSGSDRRNHSGLSEAEDLRCGDSPSEDICGGEGVSLSIEGVTAKAYVLDWGSQNYQATLGADALRSMGARLTTGSGGWRVKVGNRRFGSVAVLGGADYVGAAVVRSPDAVNPRKVREKFRGVFYVEGDPIPATRRVVRHIDLNSDRPVYVKTRRYPQASFMCLSAAGDGIPRYRAVVDFHQLNKRTRTERYPLP</sequence>
<reference evidence="2 3" key="1">
    <citation type="submission" date="2024-07" db="EMBL/GenBank/DDBJ databases">
        <title>Chromosome-level genome assembly of the water stick insect Ranatra chinensis (Heteroptera: Nepidae).</title>
        <authorList>
            <person name="Liu X."/>
        </authorList>
    </citation>
    <scope>NUCLEOTIDE SEQUENCE [LARGE SCALE GENOMIC DNA]</scope>
    <source>
        <strain evidence="2">Cailab_2021Rc</strain>
        <tissue evidence="2">Muscle</tissue>
    </source>
</reference>
<name>A0ABD0Y7B2_9HEMI</name>
<evidence type="ECO:0000256" key="1">
    <source>
        <dbReference type="SAM" id="MobiDB-lite"/>
    </source>
</evidence>
<organism evidence="2 3">
    <name type="scientific">Ranatra chinensis</name>
    <dbReference type="NCBI Taxonomy" id="642074"/>
    <lineage>
        <taxon>Eukaryota</taxon>
        <taxon>Metazoa</taxon>
        <taxon>Ecdysozoa</taxon>
        <taxon>Arthropoda</taxon>
        <taxon>Hexapoda</taxon>
        <taxon>Insecta</taxon>
        <taxon>Pterygota</taxon>
        <taxon>Neoptera</taxon>
        <taxon>Paraneoptera</taxon>
        <taxon>Hemiptera</taxon>
        <taxon>Heteroptera</taxon>
        <taxon>Panheteroptera</taxon>
        <taxon>Nepomorpha</taxon>
        <taxon>Nepidae</taxon>
        <taxon>Ranatrinae</taxon>
        <taxon>Ranatra</taxon>
    </lineage>
</organism>
<feature type="compositionally biased region" description="Low complexity" evidence="1">
    <location>
        <begin position="179"/>
        <end position="188"/>
    </location>
</feature>
<proteinExistence type="predicted"/>
<dbReference type="AlphaFoldDB" id="A0ABD0Y7B2"/>
<dbReference type="SUPFAM" id="SSF56672">
    <property type="entry name" value="DNA/RNA polymerases"/>
    <property type="match status" value="1"/>
</dbReference>
<protein>
    <submittedName>
        <fullName evidence="2">Uncharacterized protein</fullName>
    </submittedName>
</protein>